<name>A0A4Q9MYW0_9APHY</name>
<dbReference type="Proteomes" id="UP000292957">
    <property type="component" value="Unassembled WGS sequence"/>
</dbReference>
<protein>
    <submittedName>
        <fullName evidence="2">Uncharacterized protein</fullName>
    </submittedName>
</protein>
<feature type="region of interest" description="Disordered" evidence="1">
    <location>
        <begin position="1"/>
        <end position="86"/>
    </location>
</feature>
<dbReference type="AlphaFoldDB" id="A0A4Q9MYW0"/>
<feature type="region of interest" description="Disordered" evidence="1">
    <location>
        <begin position="172"/>
        <end position="234"/>
    </location>
</feature>
<feature type="compositionally biased region" description="Polar residues" evidence="1">
    <location>
        <begin position="175"/>
        <end position="187"/>
    </location>
</feature>
<feature type="region of interest" description="Disordered" evidence="1">
    <location>
        <begin position="741"/>
        <end position="775"/>
    </location>
</feature>
<organism evidence="2">
    <name type="scientific">Dichomitus squalens</name>
    <dbReference type="NCBI Taxonomy" id="114155"/>
    <lineage>
        <taxon>Eukaryota</taxon>
        <taxon>Fungi</taxon>
        <taxon>Dikarya</taxon>
        <taxon>Basidiomycota</taxon>
        <taxon>Agaricomycotina</taxon>
        <taxon>Agaricomycetes</taxon>
        <taxon>Polyporales</taxon>
        <taxon>Polyporaceae</taxon>
        <taxon>Dichomitus</taxon>
    </lineage>
</organism>
<dbReference type="OrthoDB" id="3256495at2759"/>
<accession>A0A4Q9MYW0</accession>
<feature type="compositionally biased region" description="Basic and acidic residues" evidence="1">
    <location>
        <begin position="741"/>
        <end position="766"/>
    </location>
</feature>
<dbReference type="EMBL" id="ML143391">
    <property type="protein sequence ID" value="TBU33299.1"/>
    <property type="molecule type" value="Genomic_DNA"/>
</dbReference>
<evidence type="ECO:0000313" key="2">
    <source>
        <dbReference type="EMBL" id="TBU33299.1"/>
    </source>
</evidence>
<evidence type="ECO:0000256" key="1">
    <source>
        <dbReference type="SAM" id="MobiDB-lite"/>
    </source>
</evidence>
<feature type="compositionally biased region" description="Low complexity" evidence="1">
    <location>
        <begin position="195"/>
        <end position="205"/>
    </location>
</feature>
<gene>
    <name evidence="2" type="ORF">BD311DRAFT_774421</name>
</gene>
<reference evidence="2" key="1">
    <citation type="submission" date="2019-01" db="EMBL/GenBank/DDBJ databases">
        <title>Draft genome sequences of three monokaryotic isolates of the white-rot basidiomycete fungus Dichomitus squalens.</title>
        <authorList>
            <consortium name="DOE Joint Genome Institute"/>
            <person name="Lopez S.C."/>
            <person name="Andreopoulos B."/>
            <person name="Pangilinan J."/>
            <person name="Lipzen A."/>
            <person name="Riley R."/>
            <person name="Ahrendt S."/>
            <person name="Ng V."/>
            <person name="Barry K."/>
            <person name="Daum C."/>
            <person name="Grigoriev I.V."/>
            <person name="Hilden K.S."/>
            <person name="Makela M.R."/>
            <person name="de Vries R.P."/>
        </authorList>
    </citation>
    <scope>NUCLEOTIDE SEQUENCE [LARGE SCALE GENOMIC DNA]</scope>
    <source>
        <strain evidence="2">OM18370.1</strain>
    </source>
</reference>
<proteinExistence type="predicted"/>
<feature type="compositionally biased region" description="Acidic residues" evidence="1">
    <location>
        <begin position="30"/>
        <end position="39"/>
    </location>
</feature>
<sequence length="775" mass="83995">MDPNDLNNLSEVESLSDSDWLDISSRASEDNDSLDDSDREDLASDYRPPSRRSLASFGSSREGEIQGWEGIIEDGSGEVPPAASPEVTEEDAAIADPILQLSQQSLSFRMVALSEAAVARHAALDDPEEDRKVKDGLDQSMVSTLSASRSNSLNASVQTSVVHSRDLRLSFPDPLTSTSPGAHSVSPSYEDITADTDIGTGTGIAPSDRETETEGSTDVDTAPAAVPGSTTTPTDARVVAGARTEIHSSAAVDFNIVLYGTSSETKHRVVHRLLEKLMAATQCGFSSLPPIDVPQNIRALLTGGRSAHPHYIISIVDRTENVLSIGGKEVGRSAYHYRPSLAIVFLPSANIIVPDHTLYLPVLHNQDELEKEGELTTSGDRLLDAEHQWDGFGIVRSRLISHAFTSGRSAVVEEEEIEEASPAKVRRALRPLLPWSEQWARYHLASRHAFTLFAILSIVLGYLVNGSLPLPGMRRASPTLGMVARPAPTPIMNASLPAPATSPSSVGLIASSLKDFALAAVSPYAVASTSSVATKAIPSSTTAPAEDADRAGAPSECACGCGLITWPEKFRPTTDLVLRPTPPTPALSNQAFTKGPAFAVIAPPPTSAKGKGKARATDAEDESLYALSTRLAGALSEYFDMRMMFTQTRSELQEIMDALDDLTRAINEQTGGVLEQSKATIEVVRENIRARHERAKTRAKELRAAGERLFSSVGERVRGRVSTAKENARVLRENVRMRREDSGYFRKERREARRERKQERRAERAERRARRAQPV</sequence>
<feature type="compositionally biased region" description="Polar residues" evidence="1">
    <location>
        <begin position="1"/>
        <end position="13"/>
    </location>
</feature>